<dbReference type="GO" id="GO:0003723">
    <property type="term" value="F:RNA binding"/>
    <property type="evidence" value="ECO:0007669"/>
    <property type="project" value="UniProtKB-UniRule"/>
</dbReference>
<organism evidence="3 4">
    <name type="scientific">Pocillopora damicornis</name>
    <name type="common">Cauliflower coral</name>
    <name type="synonym">Millepora damicornis</name>
    <dbReference type="NCBI Taxonomy" id="46731"/>
    <lineage>
        <taxon>Eukaryota</taxon>
        <taxon>Metazoa</taxon>
        <taxon>Cnidaria</taxon>
        <taxon>Anthozoa</taxon>
        <taxon>Hexacorallia</taxon>
        <taxon>Scleractinia</taxon>
        <taxon>Astrocoeniina</taxon>
        <taxon>Pocilloporidae</taxon>
        <taxon>Pocillopora</taxon>
    </lineage>
</organism>
<dbReference type="PROSITE" id="PS50102">
    <property type="entry name" value="RRM"/>
    <property type="match status" value="1"/>
</dbReference>
<proteinExistence type="predicted"/>
<keyword evidence="1" id="KW-0694">RNA-binding</keyword>
<dbReference type="InterPro" id="IPR012677">
    <property type="entry name" value="Nucleotide-bd_a/b_plait_sf"/>
</dbReference>
<evidence type="ECO:0000313" key="3">
    <source>
        <dbReference type="EMBL" id="RMX48322.1"/>
    </source>
</evidence>
<keyword evidence="4" id="KW-1185">Reference proteome</keyword>
<dbReference type="Pfam" id="PF23085">
    <property type="entry name" value="RRM_PARP14_3"/>
    <property type="match status" value="1"/>
</dbReference>
<name>A0A3M6U3U4_POCDA</name>
<dbReference type="EMBL" id="RCHS01002293">
    <property type="protein sequence ID" value="RMX48322.1"/>
    <property type="molecule type" value="Genomic_DNA"/>
</dbReference>
<dbReference type="AlphaFoldDB" id="A0A3M6U3U4"/>
<dbReference type="Proteomes" id="UP000275408">
    <property type="component" value="Unassembled WGS sequence"/>
</dbReference>
<sequence length="70" mass="7943">MDKKQILVTGFPNGTGKAQLMIYFQSERDSGGGDVEKIEIHRGRAYITFDEARAQEKKGLSFCSSLRKFR</sequence>
<evidence type="ECO:0000256" key="1">
    <source>
        <dbReference type="PROSITE-ProRule" id="PRU00176"/>
    </source>
</evidence>
<comment type="caution">
    <text evidence="3">The sequence shown here is derived from an EMBL/GenBank/DDBJ whole genome shotgun (WGS) entry which is preliminary data.</text>
</comment>
<evidence type="ECO:0000259" key="2">
    <source>
        <dbReference type="PROSITE" id="PS50102"/>
    </source>
</evidence>
<dbReference type="Gene3D" id="3.30.70.330">
    <property type="match status" value="1"/>
</dbReference>
<feature type="domain" description="RRM" evidence="2">
    <location>
        <begin position="4"/>
        <end position="70"/>
    </location>
</feature>
<reference evidence="3 4" key="1">
    <citation type="journal article" date="2018" name="Sci. Rep.">
        <title>Comparative analysis of the Pocillopora damicornis genome highlights role of immune system in coral evolution.</title>
        <authorList>
            <person name="Cunning R."/>
            <person name="Bay R.A."/>
            <person name="Gillette P."/>
            <person name="Baker A.C."/>
            <person name="Traylor-Knowles N."/>
        </authorList>
    </citation>
    <scope>NUCLEOTIDE SEQUENCE [LARGE SCALE GENOMIC DNA]</scope>
    <source>
        <strain evidence="3">RSMAS</strain>
        <tissue evidence="3">Whole animal</tissue>
    </source>
</reference>
<dbReference type="InterPro" id="IPR000504">
    <property type="entry name" value="RRM_dom"/>
</dbReference>
<protein>
    <recommendedName>
        <fullName evidence="2">RRM domain-containing protein</fullName>
    </recommendedName>
</protein>
<evidence type="ECO:0000313" key="4">
    <source>
        <dbReference type="Proteomes" id="UP000275408"/>
    </source>
</evidence>
<gene>
    <name evidence="3" type="ORF">pdam_00011096</name>
</gene>
<accession>A0A3M6U3U4</accession>